<accession>A0A8D9FI16</accession>
<dbReference type="AlphaFoldDB" id="A0A8D9FI16"/>
<evidence type="ECO:0000256" key="2">
    <source>
        <dbReference type="SAM" id="MobiDB-lite"/>
    </source>
</evidence>
<keyword evidence="1" id="KW-0175">Coiled coil</keyword>
<dbReference type="EMBL" id="HBUF01663883">
    <property type="protein sequence ID" value="CAG6789210.1"/>
    <property type="molecule type" value="Transcribed_RNA"/>
</dbReference>
<feature type="region of interest" description="Disordered" evidence="2">
    <location>
        <begin position="250"/>
        <end position="270"/>
    </location>
</feature>
<evidence type="ECO:0000313" key="3">
    <source>
        <dbReference type="EMBL" id="CAG6789210.1"/>
    </source>
</evidence>
<feature type="coiled-coil region" evidence="1">
    <location>
        <begin position="17"/>
        <end position="44"/>
    </location>
</feature>
<dbReference type="EMBL" id="HBUF01663886">
    <property type="protein sequence ID" value="CAG6789220.1"/>
    <property type="molecule type" value="Transcribed_RNA"/>
</dbReference>
<dbReference type="Gene3D" id="3.30.70.1820">
    <property type="entry name" value="L1 transposable element, RRM domain"/>
    <property type="match status" value="1"/>
</dbReference>
<name>A0A8D9FI16_9HEMI</name>
<dbReference type="EMBL" id="HBUF01663885">
    <property type="protein sequence ID" value="CAG6789217.1"/>
    <property type="molecule type" value="Transcribed_RNA"/>
</dbReference>
<reference evidence="3" key="1">
    <citation type="submission" date="2021-05" db="EMBL/GenBank/DDBJ databases">
        <authorList>
            <person name="Alioto T."/>
            <person name="Alioto T."/>
            <person name="Gomez Garrido J."/>
        </authorList>
    </citation>
    <scope>NUCLEOTIDE SEQUENCE</scope>
</reference>
<protein>
    <submittedName>
        <fullName evidence="3">Uncharacterized protein</fullName>
    </submittedName>
</protein>
<evidence type="ECO:0000256" key="1">
    <source>
        <dbReference type="SAM" id="Coils"/>
    </source>
</evidence>
<proteinExistence type="predicted"/>
<organism evidence="3">
    <name type="scientific">Cacopsylla melanoneura</name>
    <dbReference type="NCBI Taxonomy" id="428564"/>
    <lineage>
        <taxon>Eukaryota</taxon>
        <taxon>Metazoa</taxon>
        <taxon>Ecdysozoa</taxon>
        <taxon>Arthropoda</taxon>
        <taxon>Hexapoda</taxon>
        <taxon>Insecta</taxon>
        <taxon>Pterygota</taxon>
        <taxon>Neoptera</taxon>
        <taxon>Paraneoptera</taxon>
        <taxon>Hemiptera</taxon>
        <taxon>Sternorrhyncha</taxon>
        <taxon>Psylloidea</taxon>
        <taxon>Psyllidae</taxon>
        <taxon>Psyllinae</taxon>
        <taxon>Cacopsylla</taxon>
    </lineage>
</organism>
<feature type="region of interest" description="Disordered" evidence="2">
    <location>
        <begin position="307"/>
        <end position="331"/>
    </location>
</feature>
<sequence>MAEGKEDLSKLTSDEVMIKIYQELKGLKIELKNENQETRDLLNNKIGAVQEEQLCTKKKLAVHDGKLKGIEIEKRKKNVIIYGIKEEPNETRNETKLKIDQILNTKMKLKIKIEEIDDFFRMGKKDRPNRPIMLKLVTYWRKNEILKNGKELKGTGIHMAEDLSKEEEEEKRKLVPIMKEFRNKNCHAIIRRATLIVNGKIWNKNTDSSEEIMMSDETDSENELDTTIKNQELHGSVQERAAKINITLNTNNGNNTANNKDKNLKRPLSPDYLKNNSRIAKTINRKKKTIIDQGTLERFMKLKVPFQSSTPENPNVKETTTAGFSGNNSNT</sequence>
<dbReference type="EMBL" id="HBUF01663884">
    <property type="protein sequence ID" value="CAG6789214.1"/>
    <property type="molecule type" value="Transcribed_RNA"/>
</dbReference>